<proteinExistence type="inferred from homology"/>
<dbReference type="PANTHER" id="PTHR11452">
    <property type="entry name" value="ALPHA-GALACTOSIDASE/ALPHA-N-ACETYLGALACTOSAMINIDASE"/>
    <property type="match status" value="1"/>
</dbReference>
<keyword evidence="3 5" id="KW-0378">Hydrolase</keyword>
<name>A0ABS4TJP0_9PSEU</name>
<protein>
    <recommendedName>
        <fullName evidence="5">Alpha-galactosidase</fullName>
        <ecNumber evidence="5">3.2.1.22</ecNumber>
    </recommendedName>
    <alternativeName>
        <fullName evidence="5">Melibiase</fullName>
    </alternativeName>
</protein>
<feature type="chain" id="PRO_5046621697" description="Alpha-galactosidase" evidence="6">
    <location>
        <begin position="29"/>
        <end position="665"/>
    </location>
</feature>
<dbReference type="PANTHER" id="PTHR11452:SF75">
    <property type="entry name" value="ALPHA-GALACTOSIDASE MEL1"/>
    <property type="match status" value="1"/>
</dbReference>
<dbReference type="Gene3D" id="2.60.40.1180">
    <property type="entry name" value="Golgi alpha-mannosidase II"/>
    <property type="match status" value="1"/>
</dbReference>
<dbReference type="Gene3D" id="3.20.20.70">
    <property type="entry name" value="Aldolase class I"/>
    <property type="match status" value="1"/>
</dbReference>
<dbReference type="Pfam" id="PF10633">
    <property type="entry name" value="NPCBM_assoc"/>
    <property type="match status" value="1"/>
</dbReference>
<dbReference type="InterPro" id="IPR002241">
    <property type="entry name" value="Glyco_hydro_27"/>
</dbReference>
<dbReference type="PRINTS" id="PR00740">
    <property type="entry name" value="GLHYDRLASE27"/>
</dbReference>
<evidence type="ECO:0000313" key="9">
    <source>
        <dbReference type="Proteomes" id="UP001519332"/>
    </source>
</evidence>
<comment type="catalytic activity">
    <reaction evidence="5">
        <text>Hydrolysis of terminal, non-reducing alpha-D-galactose residues in alpha-D-galactosides, including galactose oligosaccharides, galactomannans and galactolipids.</text>
        <dbReference type="EC" id="3.2.1.22"/>
    </reaction>
</comment>
<dbReference type="RefSeq" id="WP_245378360.1">
    <property type="nucleotide sequence ID" value="NZ_JAGINW010000001.1"/>
</dbReference>
<keyword evidence="5" id="KW-1015">Disulfide bond</keyword>
<evidence type="ECO:0000256" key="1">
    <source>
        <dbReference type="ARBA" id="ARBA00009743"/>
    </source>
</evidence>
<dbReference type="InterPro" id="IPR008979">
    <property type="entry name" value="Galactose-bd-like_sf"/>
</dbReference>
<feature type="signal peptide" evidence="6">
    <location>
        <begin position="1"/>
        <end position="28"/>
    </location>
</feature>
<dbReference type="EC" id="3.2.1.22" evidence="5"/>
<feature type="domain" description="Glycosyl hydrolase family 98 putative carbohydrate-binding module" evidence="7">
    <location>
        <begin position="519"/>
        <end position="664"/>
    </location>
</feature>
<dbReference type="InterPro" id="IPR038637">
    <property type="entry name" value="NPCBM_sf"/>
</dbReference>
<evidence type="ECO:0000256" key="3">
    <source>
        <dbReference type="ARBA" id="ARBA00022801"/>
    </source>
</evidence>
<evidence type="ECO:0000259" key="7">
    <source>
        <dbReference type="SMART" id="SM00776"/>
    </source>
</evidence>
<sequence>MFTRARRVTAGLLLAAGVMAVPAQTTYAAVTPGDGLALTPPMGFNNWNSTHCRADFNEAMVKGIADIFVDRGLKDAGYQYVNLDDCWALPQRNTAGDLVADPVRFPNGIKAVADYVHAKGLKFGIYTSAGTKTCNTAGFPGGLGFEQQDANLFASFGVDYLKYDNCNNQGVDAKLRYTTMRDALRRTGRPIVFSLCEWGQNRPWEWAADVGHLWRTTGDISDSYTSMLSIAKTNWALADHAGPGHWNDPDMLEVGNGGMTDTEYRSHFGLWSIMAAPLLIGADLRKVSPATFDILGNREIIAVDQDPLGVQGRVIRSVGGVHVLVKPLQNGDRAVLLFNEGETTGQISTSAAEIGLQRAPAYRLRDLWTHTDRHTAGSISATLPPHGSAMFRVSMDRNWAQYPPAVSAGASIETVYPGALPIVKPGRTATVTTSITNTGRAPALFASSALTAPAGWTVQADSPTSAEVLRTDQSLSTKWTVGVPATLGPGKYVLSGQATYRPDVTLPYSLEVVIPGAPPSGSGFVSDINWLRVTNGYGPVEKDRSNGESRAGDGRVITINGVTYAKGLGTHAPGVVEYYVAGQCTSVTADVGLDDEKGNNGTATFEVWADGRKVADSGVLTNLMPAKPLRADITGATLVRLISTDAGDGNNSDHTDWADARITCS</sequence>
<dbReference type="SUPFAM" id="SSF51445">
    <property type="entry name" value="(Trans)glycosidases"/>
    <property type="match status" value="1"/>
</dbReference>
<dbReference type="SUPFAM" id="SSF51011">
    <property type="entry name" value="Glycosyl hydrolase domain"/>
    <property type="match status" value="1"/>
</dbReference>
<dbReference type="InterPro" id="IPR017853">
    <property type="entry name" value="GH"/>
</dbReference>
<dbReference type="EMBL" id="JAGINW010000001">
    <property type="protein sequence ID" value="MBP2324234.1"/>
    <property type="molecule type" value="Genomic_DNA"/>
</dbReference>
<dbReference type="PROSITE" id="PS00512">
    <property type="entry name" value="ALPHA_GALACTOSIDASE"/>
    <property type="match status" value="1"/>
</dbReference>
<evidence type="ECO:0000256" key="2">
    <source>
        <dbReference type="ARBA" id="ARBA00022729"/>
    </source>
</evidence>
<keyword evidence="9" id="KW-1185">Reference proteome</keyword>
<evidence type="ECO:0000313" key="8">
    <source>
        <dbReference type="EMBL" id="MBP2324234.1"/>
    </source>
</evidence>
<gene>
    <name evidence="8" type="ORF">JOF56_004619</name>
</gene>
<dbReference type="InterPro" id="IPR013780">
    <property type="entry name" value="Glyco_hydro_b"/>
</dbReference>
<dbReference type="InterPro" id="IPR018905">
    <property type="entry name" value="A-galactase_NEW3"/>
</dbReference>
<dbReference type="InterPro" id="IPR013785">
    <property type="entry name" value="Aldolase_TIM"/>
</dbReference>
<dbReference type="GO" id="GO:0004557">
    <property type="term" value="F:alpha-galactosidase activity"/>
    <property type="evidence" value="ECO:0007669"/>
    <property type="project" value="UniProtKB-EC"/>
</dbReference>
<keyword evidence="2 6" id="KW-0732">Signal</keyword>
<dbReference type="Pfam" id="PF16499">
    <property type="entry name" value="Melibiase_2"/>
    <property type="match status" value="1"/>
</dbReference>
<dbReference type="Pfam" id="PF17801">
    <property type="entry name" value="Melibiase_C"/>
    <property type="match status" value="1"/>
</dbReference>
<dbReference type="InterPro" id="IPR013222">
    <property type="entry name" value="Glyco_hyd_98_carb-bd"/>
</dbReference>
<organism evidence="8 9">
    <name type="scientific">Kibdelosporangium banguiense</name>
    <dbReference type="NCBI Taxonomy" id="1365924"/>
    <lineage>
        <taxon>Bacteria</taxon>
        <taxon>Bacillati</taxon>
        <taxon>Actinomycetota</taxon>
        <taxon>Actinomycetes</taxon>
        <taxon>Pseudonocardiales</taxon>
        <taxon>Pseudonocardiaceae</taxon>
        <taxon>Kibdelosporangium</taxon>
    </lineage>
</organism>
<keyword evidence="4 5" id="KW-0326">Glycosidase</keyword>
<dbReference type="Pfam" id="PF08305">
    <property type="entry name" value="NPCBM"/>
    <property type="match status" value="1"/>
</dbReference>
<evidence type="ECO:0000256" key="6">
    <source>
        <dbReference type="SAM" id="SignalP"/>
    </source>
</evidence>
<accession>A0ABS4TJP0</accession>
<dbReference type="SMART" id="SM00776">
    <property type="entry name" value="NPCBM"/>
    <property type="match status" value="1"/>
</dbReference>
<dbReference type="InterPro" id="IPR041233">
    <property type="entry name" value="Melibiase_C"/>
</dbReference>
<dbReference type="Gene3D" id="2.60.40.10">
    <property type="entry name" value="Immunoglobulins"/>
    <property type="match status" value="1"/>
</dbReference>
<dbReference type="Proteomes" id="UP001519332">
    <property type="component" value="Unassembled WGS sequence"/>
</dbReference>
<evidence type="ECO:0000256" key="4">
    <source>
        <dbReference type="ARBA" id="ARBA00023295"/>
    </source>
</evidence>
<evidence type="ECO:0000256" key="5">
    <source>
        <dbReference type="RuleBase" id="RU361168"/>
    </source>
</evidence>
<reference evidence="8 9" key="1">
    <citation type="submission" date="2021-03" db="EMBL/GenBank/DDBJ databases">
        <title>Sequencing the genomes of 1000 actinobacteria strains.</title>
        <authorList>
            <person name="Klenk H.-P."/>
        </authorList>
    </citation>
    <scope>NUCLEOTIDE SEQUENCE [LARGE SCALE GENOMIC DNA]</scope>
    <source>
        <strain evidence="8 9">DSM 46670</strain>
    </source>
</reference>
<dbReference type="SUPFAM" id="SSF49785">
    <property type="entry name" value="Galactose-binding domain-like"/>
    <property type="match status" value="1"/>
</dbReference>
<dbReference type="InterPro" id="IPR013783">
    <property type="entry name" value="Ig-like_fold"/>
</dbReference>
<comment type="caution">
    <text evidence="8">The sequence shown here is derived from an EMBL/GenBank/DDBJ whole genome shotgun (WGS) entry which is preliminary data.</text>
</comment>
<dbReference type="CDD" id="cd14792">
    <property type="entry name" value="GH27"/>
    <property type="match status" value="1"/>
</dbReference>
<dbReference type="Gene3D" id="2.60.120.1060">
    <property type="entry name" value="NPCBM/NEW2 domain"/>
    <property type="match status" value="1"/>
</dbReference>
<dbReference type="InterPro" id="IPR000111">
    <property type="entry name" value="Glyco_hydro_27/36_CS"/>
</dbReference>
<comment type="similarity">
    <text evidence="1 5">Belongs to the glycosyl hydrolase 27 family.</text>
</comment>